<reference evidence="17 18" key="1">
    <citation type="journal article" date="2016" name="Microbes Environ.">
        <title>Phylogenetically diverse aerobic anoxygenic phototrophic bacteria isolated from epilithic biofilms in Tama river, Japan.</title>
        <authorList>
            <person name="Hirose S."/>
            <person name="Matsuura K."/>
            <person name="Haruta S."/>
        </authorList>
    </citation>
    <scope>NUCLEOTIDE SEQUENCE [LARGE SCALE GENOMIC DNA]</scope>
    <source>
        <strain evidence="17 18">S08</strain>
    </source>
</reference>
<evidence type="ECO:0000256" key="5">
    <source>
        <dbReference type="ARBA" id="ARBA00022391"/>
    </source>
</evidence>
<evidence type="ECO:0000256" key="11">
    <source>
        <dbReference type="ARBA" id="ARBA00023154"/>
    </source>
</evidence>
<dbReference type="InterPro" id="IPR036264">
    <property type="entry name" value="Bact_exopeptidase_dim_dom"/>
</dbReference>
<feature type="domain" description="Peptidase M20 dimerisation" evidence="16">
    <location>
        <begin position="184"/>
        <end position="286"/>
    </location>
</feature>
<dbReference type="HAMAP" id="MF_01690">
    <property type="entry name" value="DapE"/>
    <property type="match status" value="1"/>
</dbReference>
<evidence type="ECO:0000313" key="17">
    <source>
        <dbReference type="EMBL" id="BDG70196.1"/>
    </source>
</evidence>
<comment type="function">
    <text evidence="15">Catalyzes the hydrolysis of N-succinyl-L,L-diaminopimelic acid (SDAP), forming succinate and LL-2,6-diaminopimelate (DAP), an intermediate involved in the bacterial biosynthesis of lysine and meso-diaminopimelic acid, an essential component of bacterial cell walls.</text>
</comment>
<dbReference type="EC" id="3.5.1.18" evidence="4 15"/>
<evidence type="ECO:0000256" key="9">
    <source>
        <dbReference type="ARBA" id="ARBA00022833"/>
    </source>
</evidence>
<name>A0ABM7XXM6_9PROT</name>
<comment type="subunit">
    <text evidence="3 15">Homodimer.</text>
</comment>
<protein>
    <recommendedName>
        <fullName evidence="5 15">Succinyl-diaminopimelate desuccinylase</fullName>
        <shortName evidence="15">SDAP desuccinylase</shortName>
        <ecNumber evidence="4 15">3.5.1.18</ecNumber>
    </recommendedName>
    <alternativeName>
        <fullName evidence="13 15">N-succinyl-LL-2,6-diaminoheptanedioate amidohydrolase</fullName>
    </alternativeName>
</protein>
<evidence type="ECO:0000256" key="1">
    <source>
        <dbReference type="ARBA" id="ARBA00005130"/>
    </source>
</evidence>
<feature type="active site" evidence="15">
    <location>
        <position position="77"/>
    </location>
</feature>
<evidence type="ECO:0000256" key="15">
    <source>
        <dbReference type="HAMAP-Rule" id="MF_01690"/>
    </source>
</evidence>
<evidence type="ECO:0000256" key="7">
    <source>
        <dbReference type="ARBA" id="ARBA00022723"/>
    </source>
</evidence>
<evidence type="ECO:0000313" key="18">
    <source>
        <dbReference type="Proteomes" id="UP000831327"/>
    </source>
</evidence>
<evidence type="ECO:0000256" key="12">
    <source>
        <dbReference type="ARBA" id="ARBA00023285"/>
    </source>
</evidence>
<keyword evidence="10 15" id="KW-0220">Diaminopimelate biosynthesis</keyword>
<dbReference type="Gene3D" id="3.40.630.10">
    <property type="entry name" value="Zn peptidases"/>
    <property type="match status" value="2"/>
</dbReference>
<feature type="binding site" evidence="15">
    <location>
        <position position="143"/>
    </location>
    <ligand>
        <name>Zn(2+)</name>
        <dbReference type="ChEBI" id="CHEBI:29105"/>
        <label>2</label>
    </ligand>
</feature>
<dbReference type="Pfam" id="PF07687">
    <property type="entry name" value="M20_dimer"/>
    <property type="match status" value="1"/>
</dbReference>
<keyword evidence="12 15" id="KW-0170">Cobalt</keyword>
<comment type="similarity">
    <text evidence="2 15">Belongs to the peptidase M20A family. DapE subfamily.</text>
</comment>
<feature type="active site" description="Proton acceptor" evidence="15">
    <location>
        <position position="142"/>
    </location>
</feature>
<accession>A0ABM7XXM6</accession>
<keyword evidence="9 15" id="KW-0862">Zinc</keyword>
<comment type="cofactor">
    <cofactor evidence="15">
        <name>Zn(2+)</name>
        <dbReference type="ChEBI" id="CHEBI:29105"/>
    </cofactor>
    <cofactor evidence="15">
        <name>Co(2+)</name>
        <dbReference type="ChEBI" id="CHEBI:48828"/>
    </cofactor>
    <text evidence="15">Binds 2 Zn(2+) or Co(2+) ions per subunit.</text>
</comment>
<evidence type="ECO:0000256" key="13">
    <source>
        <dbReference type="ARBA" id="ARBA00031891"/>
    </source>
</evidence>
<keyword evidence="8 15" id="KW-0378">Hydrolase</keyword>
<evidence type="ECO:0000256" key="6">
    <source>
        <dbReference type="ARBA" id="ARBA00022605"/>
    </source>
</evidence>
<dbReference type="Proteomes" id="UP000831327">
    <property type="component" value="Chromosome"/>
</dbReference>
<gene>
    <name evidence="15 17" type="primary">dapE</name>
    <name evidence="17" type="ORF">Rmf_01250</name>
</gene>
<comment type="pathway">
    <text evidence="1 15">Amino-acid biosynthesis; L-lysine biosynthesis via DAP pathway; LL-2,6-diaminopimelate from (S)-tetrahydrodipicolinate (succinylase route): step 3/3.</text>
</comment>
<evidence type="ECO:0000259" key="16">
    <source>
        <dbReference type="Pfam" id="PF07687"/>
    </source>
</evidence>
<proteinExistence type="inferred from homology"/>
<dbReference type="EMBL" id="AP025637">
    <property type="protein sequence ID" value="BDG70196.1"/>
    <property type="molecule type" value="Genomic_DNA"/>
</dbReference>
<dbReference type="PANTHER" id="PTHR43808:SF31">
    <property type="entry name" value="N-ACETYL-L-CITRULLINE DEACETYLASE"/>
    <property type="match status" value="1"/>
</dbReference>
<feature type="binding site" evidence="15">
    <location>
        <position position="108"/>
    </location>
    <ligand>
        <name>Zn(2+)</name>
        <dbReference type="ChEBI" id="CHEBI:29105"/>
        <label>2</label>
    </ligand>
</feature>
<dbReference type="SUPFAM" id="SSF55031">
    <property type="entry name" value="Bacterial exopeptidase dimerisation domain"/>
    <property type="match status" value="1"/>
</dbReference>
<evidence type="ECO:0000256" key="3">
    <source>
        <dbReference type="ARBA" id="ARBA00011738"/>
    </source>
</evidence>
<dbReference type="NCBIfam" id="TIGR01246">
    <property type="entry name" value="dapE_proteo"/>
    <property type="match status" value="1"/>
</dbReference>
<dbReference type="InterPro" id="IPR011650">
    <property type="entry name" value="Peptidase_M20_dimer"/>
</dbReference>
<feature type="binding site" evidence="15">
    <location>
        <position position="108"/>
    </location>
    <ligand>
        <name>Zn(2+)</name>
        <dbReference type="ChEBI" id="CHEBI:29105"/>
        <label>1</label>
    </ligand>
</feature>
<keyword evidence="7 15" id="KW-0479">Metal-binding</keyword>
<evidence type="ECO:0000256" key="4">
    <source>
        <dbReference type="ARBA" id="ARBA00011921"/>
    </source>
</evidence>
<feature type="binding site" evidence="15">
    <location>
        <position position="356"/>
    </location>
    <ligand>
        <name>Zn(2+)</name>
        <dbReference type="ChEBI" id="CHEBI:29105"/>
        <label>2</label>
    </ligand>
</feature>
<organism evidence="17 18">
    <name type="scientific">Roseomonas fluvialis</name>
    <dbReference type="NCBI Taxonomy" id="1750527"/>
    <lineage>
        <taxon>Bacteria</taxon>
        <taxon>Pseudomonadati</taxon>
        <taxon>Pseudomonadota</taxon>
        <taxon>Alphaproteobacteria</taxon>
        <taxon>Acetobacterales</taxon>
        <taxon>Roseomonadaceae</taxon>
        <taxon>Roseomonas</taxon>
    </lineage>
</organism>
<feature type="binding site" evidence="15">
    <location>
        <position position="171"/>
    </location>
    <ligand>
        <name>Zn(2+)</name>
        <dbReference type="ChEBI" id="CHEBI:29105"/>
        <label>1</label>
    </ligand>
</feature>
<keyword evidence="6 15" id="KW-0028">Amino-acid biosynthesis</keyword>
<sequence>MTQRVATDPIPLAQALIRCRSVTPANDGALDVVQRALEPLGFACTRLVYGPEDYRVDNLFARRGTSGPHLCYAGHTDVVPPGDVAAWTDDPFSGEVRDGVLFGRGACDMKGGIAAFVAGLADYLAERPDHPGSISLLITGDEEARSVDGTARVLEWMQANGQVPDMALVGEPTSKAALGDTIKIGRRGSLTARIAVHGKQGHSAYPALADNPIHRLVAALGPLLAAPLDHGSEFFPPTTLQVTGFDVGNTASNVIPATARAMLNIRFNDLHDSAGLTQRLHAALQASGCRYEMTAECSGESFLTRPGPFVDALSRAIARSTGVTPALDTGGGTSDARFIARYCPVAEFGAVGASLHQVNEHAPVDELRRLAATYCAILHEVLG</sequence>
<keyword evidence="18" id="KW-1185">Reference proteome</keyword>
<dbReference type="CDD" id="cd03891">
    <property type="entry name" value="M20_DapE_proteobac"/>
    <property type="match status" value="1"/>
</dbReference>
<dbReference type="InterPro" id="IPR050072">
    <property type="entry name" value="Peptidase_M20A"/>
</dbReference>
<dbReference type="Pfam" id="PF01546">
    <property type="entry name" value="Peptidase_M20"/>
    <property type="match status" value="1"/>
</dbReference>
<comment type="catalytic activity">
    <reaction evidence="14 15">
        <text>N-succinyl-(2S,6S)-2,6-diaminopimelate + H2O = (2S,6S)-2,6-diaminopimelate + succinate</text>
        <dbReference type="Rhea" id="RHEA:22608"/>
        <dbReference type="ChEBI" id="CHEBI:15377"/>
        <dbReference type="ChEBI" id="CHEBI:30031"/>
        <dbReference type="ChEBI" id="CHEBI:57609"/>
        <dbReference type="ChEBI" id="CHEBI:58087"/>
        <dbReference type="EC" id="3.5.1.18"/>
    </reaction>
</comment>
<dbReference type="RefSeq" id="WP_244457540.1">
    <property type="nucleotide sequence ID" value="NZ_AP025637.1"/>
</dbReference>
<evidence type="ECO:0000256" key="2">
    <source>
        <dbReference type="ARBA" id="ARBA00006746"/>
    </source>
</evidence>
<evidence type="ECO:0000256" key="8">
    <source>
        <dbReference type="ARBA" id="ARBA00022801"/>
    </source>
</evidence>
<feature type="binding site" evidence="15">
    <location>
        <position position="75"/>
    </location>
    <ligand>
        <name>Zn(2+)</name>
        <dbReference type="ChEBI" id="CHEBI:29105"/>
        <label>1</label>
    </ligand>
</feature>
<dbReference type="NCBIfam" id="NF009557">
    <property type="entry name" value="PRK13009.1"/>
    <property type="match status" value="1"/>
</dbReference>
<dbReference type="SUPFAM" id="SSF53187">
    <property type="entry name" value="Zn-dependent exopeptidases"/>
    <property type="match status" value="1"/>
</dbReference>
<evidence type="ECO:0000256" key="14">
    <source>
        <dbReference type="ARBA" id="ARBA00051301"/>
    </source>
</evidence>
<keyword evidence="11 15" id="KW-0457">Lysine biosynthesis</keyword>
<dbReference type="PANTHER" id="PTHR43808">
    <property type="entry name" value="ACETYLORNITHINE DEACETYLASE"/>
    <property type="match status" value="1"/>
</dbReference>
<dbReference type="InterPro" id="IPR002933">
    <property type="entry name" value="Peptidase_M20"/>
</dbReference>
<evidence type="ECO:0000256" key="10">
    <source>
        <dbReference type="ARBA" id="ARBA00022915"/>
    </source>
</evidence>
<dbReference type="InterPro" id="IPR005941">
    <property type="entry name" value="DapE_proteobac"/>
</dbReference>